<dbReference type="EMBL" id="AEJC01000337">
    <property type="protein sequence ID" value="EKX64854.1"/>
    <property type="molecule type" value="Genomic_DNA"/>
</dbReference>
<protein>
    <submittedName>
        <fullName evidence="1">Uncharacterized protein</fullName>
    </submittedName>
</protein>
<proteinExistence type="predicted"/>
<dbReference type="AlphaFoldDB" id="L1KWD9"/>
<dbReference type="Proteomes" id="UP000010411">
    <property type="component" value="Unassembled WGS sequence"/>
</dbReference>
<reference evidence="1 2" key="1">
    <citation type="submission" date="2012-11" db="EMBL/GenBank/DDBJ databases">
        <authorList>
            <person name="Huguet-Tapia J.C."/>
            <person name="Durkin A.S."/>
            <person name="Pettis G.S."/>
            <person name="Badger J.H."/>
        </authorList>
    </citation>
    <scope>NUCLEOTIDE SEQUENCE [LARGE SCALE GENOMIC DNA]</scope>
    <source>
        <strain evidence="1 2">91-03</strain>
    </source>
</reference>
<keyword evidence="2" id="KW-1185">Reference proteome</keyword>
<gene>
    <name evidence="1" type="ORF">STRIP9103_02256</name>
</gene>
<organism evidence="1 2">
    <name type="scientific">Streptomyces ipomoeae 91-03</name>
    <dbReference type="NCBI Taxonomy" id="698759"/>
    <lineage>
        <taxon>Bacteria</taxon>
        <taxon>Bacillati</taxon>
        <taxon>Actinomycetota</taxon>
        <taxon>Actinomycetes</taxon>
        <taxon>Kitasatosporales</taxon>
        <taxon>Streptomycetaceae</taxon>
        <taxon>Streptomyces</taxon>
    </lineage>
</organism>
<name>L1KWD9_9ACTN</name>
<evidence type="ECO:0000313" key="2">
    <source>
        <dbReference type="Proteomes" id="UP000010411"/>
    </source>
</evidence>
<accession>L1KWD9</accession>
<comment type="caution">
    <text evidence="1">The sequence shown here is derived from an EMBL/GenBank/DDBJ whole genome shotgun (WGS) entry which is preliminary data.</text>
</comment>
<evidence type="ECO:0000313" key="1">
    <source>
        <dbReference type="EMBL" id="EKX64854.1"/>
    </source>
</evidence>
<sequence>MQARRVHRPHRLVGVTTGTGDVVLLLVRLAPLDLALVAPGLGGDIRLDTDDRGDPGLLRGVEEVVRPVEVAVVGHGDMGHAHLVARVEHVLQPRGTVQQRVLGVDVQVRERRL</sequence>